<evidence type="ECO:0000313" key="1">
    <source>
        <dbReference type="EMBL" id="MFO2478038.1"/>
    </source>
</evidence>
<sequence length="75" mass="8060">MITKVYQHASEGRWHAHTERAASMLKLGGRLVAVLPASAKGKDVLPGLKHEWSQIYNNEFAGTSVSVVILSASSA</sequence>
<dbReference type="Proteomes" id="UP001637618">
    <property type="component" value="Unassembled WGS sequence"/>
</dbReference>
<name>A0ACC7PCC1_9PSED</name>
<evidence type="ECO:0000313" key="2">
    <source>
        <dbReference type="Proteomes" id="UP001637618"/>
    </source>
</evidence>
<protein>
    <submittedName>
        <fullName evidence="1">Uncharacterized protein</fullName>
    </submittedName>
</protein>
<proteinExistence type="predicted"/>
<accession>A0ACC7PCC1</accession>
<gene>
    <name evidence="1" type="ORF">OOJ96_11520</name>
</gene>
<dbReference type="EMBL" id="JAPEQY010000007">
    <property type="protein sequence ID" value="MFO2478038.1"/>
    <property type="molecule type" value="Genomic_DNA"/>
</dbReference>
<keyword evidence="2" id="KW-1185">Reference proteome</keyword>
<organism evidence="1 2">
    <name type="scientific">Pseudomonas imrae</name>
    <dbReference type="NCBI Taxonomy" id="2992837"/>
    <lineage>
        <taxon>Bacteria</taxon>
        <taxon>Pseudomonadati</taxon>
        <taxon>Pseudomonadota</taxon>
        <taxon>Gammaproteobacteria</taxon>
        <taxon>Pseudomonadales</taxon>
        <taxon>Pseudomonadaceae</taxon>
        <taxon>Pseudomonas</taxon>
    </lineage>
</organism>
<comment type="caution">
    <text evidence="1">The sequence shown here is derived from an EMBL/GenBank/DDBJ whole genome shotgun (WGS) entry which is preliminary data.</text>
</comment>
<reference evidence="1" key="1">
    <citation type="submission" date="2022-11" db="EMBL/GenBank/DDBJ databases">
        <title>Draft genome sequences of strains of Pseudomonas imrae sp. nov.</title>
        <authorList>
            <person name="Salva Serra F."/>
            <person name="Nimje P."/>
            <person name="Moore E.R.B."/>
            <person name="Marathe N.P."/>
        </authorList>
    </citation>
    <scope>NUCLEOTIDE SEQUENCE</scope>
    <source>
        <strain evidence="1">15FMM2</strain>
    </source>
</reference>